<sequence>MNRREELKQMYKEVKPQAGVYQIKNTVTGKVLVGSTLNLKSLNGKRMELQLGTMMNKALQHEWKEYGEQSFEIEVLEVLEKKKTGFFDAKEALLKLEEKWLERLQPYGERGYNREK</sequence>
<comment type="caution">
    <text evidence="1">The sequence shown here is derived from an EMBL/GenBank/DDBJ whole genome shotgun (WGS) entry which is preliminary data.</text>
</comment>
<protein>
    <submittedName>
        <fullName evidence="1">LuxR family transcriptional regulator</fullName>
    </submittedName>
</protein>
<dbReference type="InterPro" id="IPR035901">
    <property type="entry name" value="GIY-YIG_endonuc_sf"/>
</dbReference>
<name>A0A165RHU6_9BACL</name>
<reference evidence="2" key="1">
    <citation type="submission" date="2016-01" db="EMBL/GenBank/DDBJ databases">
        <title>Draft genome of Chromobacterium sp. F49.</title>
        <authorList>
            <person name="Hong K.W."/>
        </authorList>
    </citation>
    <scope>NUCLEOTIDE SEQUENCE [LARGE SCALE GENOMIC DNA]</scope>
    <source>
        <strain evidence="2">M63</strain>
    </source>
</reference>
<organism evidence="1 2">
    <name type="scientific">Paenibacillus elgii</name>
    <dbReference type="NCBI Taxonomy" id="189691"/>
    <lineage>
        <taxon>Bacteria</taxon>
        <taxon>Bacillati</taxon>
        <taxon>Bacillota</taxon>
        <taxon>Bacilli</taxon>
        <taxon>Bacillales</taxon>
        <taxon>Paenibacillaceae</taxon>
        <taxon>Paenibacillus</taxon>
    </lineage>
</organism>
<dbReference type="AlphaFoldDB" id="A0A165RHU6"/>
<dbReference type="EMBL" id="LQRA01000038">
    <property type="protein sequence ID" value="KZE82232.1"/>
    <property type="molecule type" value="Genomic_DNA"/>
</dbReference>
<accession>A0A165RHU6</accession>
<evidence type="ECO:0000313" key="1">
    <source>
        <dbReference type="EMBL" id="KZE82232.1"/>
    </source>
</evidence>
<dbReference type="STRING" id="1007103.GCA_000213315_07350"/>
<dbReference type="eggNOG" id="COG3860">
    <property type="taxonomic scope" value="Bacteria"/>
</dbReference>
<dbReference type="SUPFAM" id="SSF82771">
    <property type="entry name" value="GIY-YIG endonuclease"/>
    <property type="match status" value="1"/>
</dbReference>
<evidence type="ECO:0000313" key="2">
    <source>
        <dbReference type="Proteomes" id="UP000076563"/>
    </source>
</evidence>
<gene>
    <name evidence="1" type="ORF">AV654_08760</name>
</gene>
<dbReference type="RefSeq" id="WP_063178612.1">
    <property type="nucleotide sequence ID" value="NZ_LQRA01000038.1"/>
</dbReference>
<dbReference type="OrthoDB" id="9134286at2"/>
<dbReference type="CDD" id="cd10451">
    <property type="entry name" value="GIY-YIG_LuxR_like"/>
    <property type="match status" value="1"/>
</dbReference>
<dbReference type="Proteomes" id="UP000076563">
    <property type="component" value="Unassembled WGS sequence"/>
</dbReference>
<proteinExistence type="predicted"/>
<keyword evidence="2" id="KW-1185">Reference proteome</keyword>
<dbReference type="Gene3D" id="3.40.1440.10">
    <property type="entry name" value="GIY-YIG endonuclease"/>
    <property type="match status" value="1"/>
</dbReference>